<dbReference type="EMBL" id="LR134493">
    <property type="protein sequence ID" value="VEI67358.1"/>
    <property type="molecule type" value="Genomic_DNA"/>
</dbReference>
<feature type="domain" description="Phthiocerol/phthiodiolone dimycocerosyl transferase C-terminal" evidence="13">
    <location>
        <begin position="203"/>
        <end position="352"/>
    </location>
</feature>
<dbReference type="Pfam" id="PF16911">
    <property type="entry name" value="PapA_C"/>
    <property type="match status" value="1"/>
</dbReference>
<dbReference type="RefSeq" id="WP_126531770.1">
    <property type="nucleotide sequence ID" value="NZ_JAMWJM010000002.1"/>
</dbReference>
<dbReference type="Pfam" id="PF00668">
    <property type="entry name" value="Condensation"/>
    <property type="match status" value="1"/>
</dbReference>
<evidence type="ECO:0000256" key="10">
    <source>
        <dbReference type="ARBA" id="ARBA00032317"/>
    </source>
</evidence>
<comment type="catalytic activity">
    <reaction evidence="1">
        <text>2 a mycocerosyl-[mycocerosic acid synthase] + a phthiocerol = a dimycocerosyl phthiocerol + 2 holo-[mycocerosic acid synthase].</text>
        <dbReference type="EC" id="2.3.1.282"/>
    </reaction>
</comment>
<dbReference type="Gene3D" id="3.30.559.10">
    <property type="entry name" value="Chloramphenicol acetyltransferase-like domain"/>
    <property type="match status" value="1"/>
</dbReference>
<comment type="catalytic activity">
    <reaction evidence="3">
        <text>2 a mycocerosyl-[mycocerosic acid synthase] + a phthiodiolone = a dimycocerosyl phthiodiolone + 2 holo-[mycocerosic acid synthase].</text>
        <dbReference type="EC" id="2.3.1.282"/>
    </reaction>
</comment>
<evidence type="ECO:0000259" key="12">
    <source>
        <dbReference type="Pfam" id="PF00668"/>
    </source>
</evidence>
<evidence type="ECO:0000256" key="2">
    <source>
        <dbReference type="ARBA" id="ARBA00000625"/>
    </source>
</evidence>
<evidence type="ECO:0000313" key="14">
    <source>
        <dbReference type="EMBL" id="VEI67358.1"/>
    </source>
</evidence>
<comment type="catalytic activity">
    <reaction evidence="2">
        <text>2 a mycocerosyl-[mycocerosic acid synthase] + a phenolphthiocerol = a dimycocerosyl phenolphthiocerol + 2 holo-[mycocerosic acid synthase].</text>
        <dbReference type="EC" id="2.3.1.282"/>
    </reaction>
</comment>
<evidence type="ECO:0000256" key="8">
    <source>
        <dbReference type="ARBA" id="ARBA00023315"/>
    </source>
</evidence>
<name>A0A3S5F1Z3_SERRU</name>
<dbReference type="Proteomes" id="UP000281904">
    <property type="component" value="Chromosome"/>
</dbReference>
<dbReference type="PANTHER" id="PTHR28037">
    <property type="entry name" value="ALCOHOL O-ACETYLTRANSFERASE 1-RELATED"/>
    <property type="match status" value="1"/>
</dbReference>
<evidence type="ECO:0000256" key="9">
    <source>
        <dbReference type="ARBA" id="ARBA00030465"/>
    </source>
</evidence>
<evidence type="ECO:0000256" key="11">
    <source>
        <dbReference type="ARBA" id="ARBA00033407"/>
    </source>
</evidence>
<evidence type="ECO:0000256" key="6">
    <source>
        <dbReference type="ARBA" id="ARBA00013449"/>
    </source>
</evidence>
<keyword evidence="8 14" id="KW-0012">Acyltransferase</keyword>
<evidence type="ECO:0000313" key="15">
    <source>
        <dbReference type="Proteomes" id="UP000281904"/>
    </source>
</evidence>
<protein>
    <recommendedName>
        <fullName evidence="6">Phthiocerol/phthiodiolone dimycocerosyl transferase</fullName>
        <ecNumber evidence="5">2.3.1.282</ecNumber>
    </recommendedName>
    <alternativeName>
        <fullName evidence="11">Acyltransferase PapA5</fullName>
    </alternativeName>
    <alternativeName>
        <fullName evidence="9">Phthiocerol/phthiodiolone O-acyltransferase</fullName>
    </alternativeName>
    <alternativeName>
        <fullName evidence="10">Polyketide synthase-associated protein A5</fullName>
    </alternativeName>
</protein>
<dbReference type="Gene3D" id="3.30.559.30">
    <property type="entry name" value="Nonribosomal peptide synthetase, condensation domain"/>
    <property type="match status" value="1"/>
</dbReference>
<evidence type="ECO:0000256" key="5">
    <source>
        <dbReference type="ARBA" id="ARBA00012866"/>
    </source>
</evidence>
<gene>
    <name evidence="14" type="ORF">NCTC10036_02981</name>
</gene>
<keyword evidence="7 14" id="KW-0808">Transferase</keyword>
<evidence type="ECO:0000259" key="13">
    <source>
        <dbReference type="Pfam" id="PF16911"/>
    </source>
</evidence>
<dbReference type="GO" id="GO:0016746">
    <property type="term" value="F:acyltransferase activity"/>
    <property type="evidence" value="ECO:0007669"/>
    <property type="project" value="UniProtKB-KW"/>
</dbReference>
<dbReference type="InterPro" id="IPR031641">
    <property type="entry name" value="PapA_C"/>
</dbReference>
<dbReference type="InterPro" id="IPR023213">
    <property type="entry name" value="CAT-like_dom_sf"/>
</dbReference>
<comment type="similarity">
    <text evidence="4">Belongs to the acyltransferase PapA5 family.</text>
</comment>
<evidence type="ECO:0000256" key="7">
    <source>
        <dbReference type="ARBA" id="ARBA00022679"/>
    </source>
</evidence>
<accession>A0A3S5F1Z3</accession>
<proteinExistence type="inferred from homology"/>
<dbReference type="InterPro" id="IPR001242">
    <property type="entry name" value="Condensation_dom"/>
</dbReference>
<evidence type="ECO:0000256" key="4">
    <source>
        <dbReference type="ARBA" id="ARBA00006558"/>
    </source>
</evidence>
<feature type="domain" description="Condensation" evidence="12">
    <location>
        <begin position="34"/>
        <end position="166"/>
    </location>
</feature>
<sequence>MNEGFHVDHRLRNLGATERYAWLIDPVSPKHFTLAAEVTGSTTIDRWGEALKAVQGRHPIINAFVNTNNNGHQYFSYSSSVNIPLRIVFLDRINDIDHEIKREFSAPFGVGDTSFIKVALLYSKEHSIIIVTSHHSIADGLSLLHFMRDLLDTMAGKPLPPLELQPTIDDLCIRGGVPVADIDSPPAAEELRPYTERSLAKLVIHRKRLSPELTSRLREHARREETTVHGALSAAFAIALFKSKRWSERAVRICTPVDVRKIFSLDYGLSFSVVFPTYSYDVKNYSYFWDLARAIIDDLKPVRTREGVSASIHAFHDFMEGASLNELMEFDKKNCAPDILISNLGVVPFSADIGELTLESLWGPSILIGTEREQAVGVVTLNDTIHLTHTSYQPVADFLISAEEILSESVK</sequence>
<reference evidence="14 15" key="1">
    <citation type="submission" date="2018-12" db="EMBL/GenBank/DDBJ databases">
        <authorList>
            <consortium name="Pathogen Informatics"/>
        </authorList>
    </citation>
    <scope>NUCLEOTIDE SEQUENCE [LARGE SCALE GENOMIC DNA]</scope>
    <source>
        <strain evidence="14 15">NCTC10036</strain>
    </source>
</reference>
<dbReference type="PANTHER" id="PTHR28037:SF1">
    <property type="entry name" value="ALCOHOL O-ACETYLTRANSFERASE 1-RELATED"/>
    <property type="match status" value="1"/>
</dbReference>
<dbReference type="EC" id="2.3.1.282" evidence="5"/>
<dbReference type="AlphaFoldDB" id="A0A3S5F1Z3"/>
<evidence type="ECO:0000256" key="1">
    <source>
        <dbReference type="ARBA" id="ARBA00000026"/>
    </source>
</evidence>
<dbReference type="InterPro" id="IPR052058">
    <property type="entry name" value="Alcohol_O-acetyltransferase"/>
</dbReference>
<evidence type="ECO:0000256" key="3">
    <source>
        <dbReference type="ARBA" id="ARBA00001907"/>
    </source>
</evidence>
<organism evidence="14 15">
    <name type="scientific">Serratia rubidaea</name>
    <name type="common">Serratia marinorubra</name>
    <dbReference type="NCBI Taxonomy" id="61652"/>
    <lineage>
        <taxon>Bacteria</taxon>
        <taxon>Pseudomonadati</taxon>
        <taxon>Pseudomonadota</taxon>
        <taxon>Gammaproteobacteria</taxon>
        <taxon>Enterobacterales</taxon>
        <taxon>Yersiniaceae</taxon>
        <taxon>Serratia</taxon>
    </lineage>
</organism>
<dbReference type="SUPFAM" id="SSF52777">
    <property type="entry name" value="CoA-dependent acyltransferases"/>
    <property type="match status" value="2"/>
</dbReference>